<accession>T1F8P4</accession>
<keyword evidence="3 5" id="KW-1133">Transmembrane helix</keyword>
<dbReference type="EMBL" id="KB096785">
    <property type="protein sequence ID" value="ESO01427.1"/>
    <property type="molecule type" value="Genomic_DNA"/>
</dbReference>
<dbReference type="InterPro" id="IPR017452">
    <property type="entry name" value="GPCR_Rhodpsn_7TM"/>
</dbReference>
<dbReference type="PANTHER" id="PTHR46641:SF2">
    <property type="entry name" value="FMRFAMIDE RECEPTOR"/>
    <property type="match status" value="1"/>
</dbReference>
<reference evidence="9" key="1">
    <citation type="submission" date="2012-12" db="EMBL/GenBank/DDBJ databases">
        <authorList>
            <person name="Hellsten U."/>
            <person name="Grimwood J."/>
            <person name="Chapman J.A."/>
            <person name="Shapiro H."/>
            <person name="Aerts A."/>
            <person name="Otillar R.P."/>
            <person name="Terry A.Y."/>
            <person name="Boore J.L."/>
            <person name="Simakov O."/>
            <person name="Marletaz F."/>
            <person name="Cho S.-J."/>
            <person name="Edsinger-Gonzales E."/>
            <person name="Havlak P."/>
            <person name="Kuo D.-H."/>
            <person name="Larsson T."/>
            <person name="Lv J."/>
            <person name="Arendt D."/>
            <person name="Savage R."/>
            <person name="Osoegawa K."/>
            <person name="de Jong P."/>
            <person name="Lindberg D.R."/>
            <person name="Seaver E.C."/>
            <person name="Weisblat D.A."/>
            <person name="Putnam N.H."/>
            <person name="Grigoriev I.V."/>
            <person name="Rokhsar D.S."/>
        </authorList>
    </citation>
    <scope>NUCLEOTIDE SEQUENCE</scope>
</reference>
<feature type="transmembrane region" description="Helical" evidence="5">
    <location>
        <begin position="120"/>
        <end position="145"/>
    </location>
</feature>
<protein>
    <recommendedName>
        <fullName evidence="6">G-protein coupled receptors family 1 profile domain-containing protein</fullName>
    </recommendedName>
</protein>
<evidence type="ECO:0000256" key="2">
    <source>
        <dbReference type="ARBA" id="ARBA00022692"/>
    </source>
</evidence>
<gene>
    <name evidence="8" type="primary">20205193</name>
    <name evidence="7" type="ORF">HELRODRAFT_174986</name>
</gene>
<dbReference type="AlphaFoldDB" id="T1F8P4"/>
<comment type="subcellular location">
    <subcellularLocation>
        <location evidence="1">Membrane</location>
    </subcellularLocation>
</comment>
<evidence type="ECO:0000256" key="3">
    <source>
        <dbReference type="ARBA" id="ARBA00022989"/>
    </source>
</evidence>
<feature type="transmembrane region" description="Helical" evidence="5">
    <location>
        <begin position="277"/>
        <end position="302"/>
    </location>
</feature>
<evidence type="ECO:0000256" key="1">
    <source>
        <dbReference type="ARBA" id="ARBA00004370"/>
    </source>
</evidence>
<dbReference type="EnsemblMetazoa" id="HelroT174986">
    <property type="protein sequence ID" value="HelroP174986"/>
    <property type="gene ID" value="HelroG174986"/>
</dbReference>
<dbReference type="Gene3D" id="1.20.1070.10">
    <property type="entry name" value="Rhodopsin 7-helix transmembrane proteins"/>
    <property type="match status" value="1"/>
</dbReference>
<dbReference type="GO" id="GO:0004930">
    <property type="term" value="F:G protein-coupled receptor activity"/>
    <property type="evidence" value="ECO:0007669"/>
    <property type="project" value="InterPro"/>
</dbReference>
<evidence type="ECO:0000256" key="4">
    <source>
        <dbReference type="ARBA" id="ARBA00023136"/>
    </source>
</evidence>
<dbReference type="GeneID" id="20205193"/>
<dbReference type="InterPro" id="IPR052954">
    <property type="entry name" value="GPCR-Ligand_Int"/>
</dbReference>
<dbReference type="InParanoid" id="T1F8P4"/>
<dbReference type="RefSeq" id="XP_009020663.1">
    <property type="nucleotide sequence ID" value="XM_009022415.1"/>
</dbReference>
<dbReference type="OrthoDB" id="10011262at2759"/>
<proteinExistence type="predicted"/>
<evidence type="ECO:0000313" key="8">
    <source>
        <dbReference type="EnsemblMetazoa" id="HelroP174986"/>
    </source>
</evidence>
<reference evidence="7 9" key="2">
    <citation type="journal article" date="2013" name="Nature">
        <title>Insights into bilaterian evolution from three spiralian genomes.</title>
        <authorList>
            <person name="Simakov O."/>
            <person name="Marletaz F."/>
            <person name="Cho S.J."/>
            <person name="Edsinger-Gonzales E."/>
            <person name="Havlak P."/>
            <person name="Hellsten U."/>
            <person name="Kuo D.H."/>
            <person name="Larsson T."/>
            <person name="Lv J."/>
            <person name="Arendt D."/>
            <person name="Savage R."/>
            <person name="Osoegawa K."/>
            <person name="de Jong P."/>
            <person name="Grimwood J."/>
            <person name="Chapman J.A."/>
            <person name="Shapiro H."/>
            <person name="Aerts A."/>
            <person name="Otillar R.P."/>
            <person name="Terry A.Y."/>
            <person name="Boore J.L."/>
            <person name="Grigoriev I.V."/>
            <person name="Lindberg D.R."/>
            <person name="Seaver E.C."/>
            <person name="Weisblat D.A."/>
            <person name="Putnam N.H."/>
            <person name="Rokhsar D.S."/>
        </authorList>
    </citation>
    <scope>NUCLEOTIDE SEQUENCE</scope>
</reference>
<dbReference type="SUPFAM" id="SSF81321">
    <property type="entry name" value="Family A G protein-coupled receptor-like"/>
    <property type="match status" value="1"/>
</dbReference>
<keyword evidence="4 5" id="KW-0472">Membrane</keyword>
<dbReference type="PRINTS" id="PR00237">
    <property type="entry name" value="GPCRRHODOPSN"/>
</dbReference>
<dbReference type="CDD" id="cd14978">
    <property type="entry name" value="7tmA_FMRFamide_R-like"/>
    <property type="match status" value="1"/>
</dbReference>
<keyword evidence="2 5" id="KW-0812">Transmembrane</keyword>
<organism evidence="8 9">
    <name type="scientific">Helobdella robusta</name>
    <name type="common">Californian leech</name>
    <dbReference type="NCBI Taxonomy" id="6412"/>
    <lineage>
        <taxon>Eukaryota</taxon>
        <taxon>Metazoa</taxon>
        <taxon>Spiralia</taxon>
        <taxon>Lophotrochozoa</taxon>
        <taxon>Annelida</taxon>
        <taxon>Clitellata</taxon>
        <taxon>Hirudinea</taxon>
        <taxon>Rhynchobdellida</taxon>
        <taxon>Glossiphoniidae</taxon>
        <taxon>Helobdella</taxon>
    </lineage>
</organism>
<evidence type="ECO:0000259" key="6">
    <source>
        <dbReference type="PROSITE" id="PS50262"/>
    </source>
</evidence>
<dbReference type="CTD" id="20205193"/>
<feature type="transmembrane region" description="Helical" evidence="5">
    <location>
        <begin position="323"/>
        <end position="341"/>
    </location>
</feature>
<evidence type="ECO:0000313" key="9">
    <source>
        <dbReference type="Proteomes" id="UP000015101"/>
    </source>
</evidence>
<feature type="transmembrane region" description="Helical" evidence="5">
    <location>
        <begin position="83"/>
        <end position="108"/>
    </location>
</feature>
<reference evidence="8" key="3">
    <citation type="submission" date="2015-06" db="UniProtKB">
        <authorList>
            <consortium name="EnsemblMetazoa"/>
        </authorList>
    </citation>
    <scope>IDENTIFICATION</scope>
</reference>
<dbReference type="EMBL" id="AMQM01005103">
    <property type="status" value="NOT_ANNOTATED_CDS"/>
    <property type="molecule type" value="Genomic_DNA"/>
</dbReference>
<dbReference type="HOGENOM" id="CLU_009579_24_7_1"/>
<dbReference type="PROSITE" id="PS50262">
    <property type="entry name" value="G_PROTEIN_RECEP_F1_2"/>
    <property type="match status" value="1"/>
</dbReference>
<feature type="transmembrane region" description="Helical" evidence="5">
    <location>
        <begin position="165"/>
        <end position="184"/>
    </location>
</feature>
<dbReference type="eggNOG" id="KOG3656">
    <property type="taxonomic scope" value="Eukaryota"/>
</dbReference>
<sequence>MLLSDQQPINTAYHTPNNFKSDHVIDKIDYDSVTDKFINTTNIYYHQLHRTNVTLATVCNTNNVRIADGDPYQLTDQCLLYDFAIFTISMGSFSLLGLVGNAVSFAVLSRDRKSKSVTSFLLRSLAVTDILVLLAALPLFVFPAACHYLDKTAGFFALFLDLVPILWGVYQVPYTATIYVTVLVSMHRYFTVCKPSMTSNEVTNRFKKMFRGPYTLPQARNRMVMIAIFALVYNIPRFFEYAPVYVCSSLEDTTPRKAFDMTALSNNRLYRLLYSNIMYFVLVHGGPLLMIAYFNVCLIGALKRRQRRRIEMGKGWCQQDVSLVLVAVMCVFIVCQTPTFIDHVILTWSGKEERLCGHWIYYYTAFADFMSLVNSSVNFVVYIITSRNFRHGLMLFDFVSNRSQVAVLQQQHQQQNTLLTFSNNNNKASYTTCKHDRRLTQM</sequence>
<dbReference type="STRING" id="6412.T1F8P4"/>
<dbReference type="PANTHER" id="PTHR46641">
    <property type="entry name" value="FMRFAMIDE RECEPTOR-RELATED"/>
    <property type="match status" value="1"/>
</dbReference>
<keyword evidence="9" id="KW-1185">Reference proteome</keyword>
<dbReference type="Proteomes" id="UP000015101">
    <property type="component" value="Unassembled WGS sequence"/>
</dbReference>
<feature type="transmembrane region" description="Helical" evidence="5">
    <location>
        <begin position="219"/>
        <end position="236"/>
    </location>
</feature>
<evidence type="ECO:0000256" key="5">
    <source>
        <dbReference type="SAM" id="Phobius"/>
    </source>
</evidence>
<dbReference type="GO" id="GO:0016020">
    <property type="term" value="C:membrane"/>
    <property type="evidence" value="ECO:0007669"/>
    <property type="project" value="UniProtKB-SubCell"/>
</dbReference>
<dbReference type="Pfam" id="PF00001">
    <property type="entry name" value="7tm_1"/>
    <property type="match status" value="1"/>
</dbReference>
<evidence type="ECO:0000313" key="7">
    <source>
        <dbReference type="EMBL" id="ESO01427.1"/>
    </source>
</evidence>
<dbReference type="KEGG" id="hro:HELRODRAFT_174986"/>
<feature type="domain" description="G-protein coupled receptors family 1 profile" evidence="6">
    <location>
        <begin position="100"/>
        <end position="382"/>
    </location>
</feature>
<name>T1F8P4_HELRO</name>
<feature type="transmembrane region" description="Helical" evidence="5">
    <location>
        <begin position="361"/>
        <end position="384"/>
    </location>
</feature>
<dbReference type="InterPro" id="IPR000276">
    <property type="entry name" value="GPCR_Rhodpsn"/>
</dbReference>
<dbReference type="OMA" id="INTAYHT"/>